<dbReference type="PROSITE" id="PS51471">
    <property type="entry name" value="FE2OG_OXY"/>
    <property type="match status" value="1"/>
</dbReference>
<evidence type="ECO:0000313" key="2">
    <source>
        <dbReference type="EMBL" id="KAJ1960970.1"/>
    </source>
</evidence>
<dbReference type="GO" id="GO:0006631">
    <property type="term" value="P:fatty acid metabolic process"/>
    <property type="evidence" value="ECO:0007669"/>
    <property type="project" value="TreeGrafter"/>
</dbReference>
<dbReference type="GO" id="GO:0006974">
    <property type="term" value="P:DNA damage response"/>
    <property type="evidence" value="ECO:0007669"/>
    <property type="project" value="InterPro"/>
</dbReference>
<evidence type="ECO:0000259" key="1">
    <source>
        <dbReference type="PROSITE" id="PS51471"/>
    </source>
</evidence>
<dbReference type="InterPro" id="IPR037151">
    <property type="entry name" value="AlkB-like_sf"/>
</dbReference>
<dbReference type="PANTHER" id="PTHR21052">
    <property type="entry name" value="SPERMATOGENESIS ASSOCIATED 11-RELATED"/>
    <property type="match status" value="1"/>
</dbReference>
<dbReference type="InterPro" id="IPR032870">
    <property type="entry name" value="ALKBH7-like"/>
</dbReference>
<keyword evidence="3" id="KW-1185">Reference proteome</keyword>
<dbReference type="Gene3D" id="2.60.120.590">
    <property type="entry name" value="Alpha-ketoglutarate-dependent dioxygenase AlkB-like"/>
    <property type="match status" value="1"/>
</dbReference>
<dbReference type="InterPro" id="IPR027450">
    <property type="entry name" value="AlkB-like"/>
</dbReference>
<reference evidence="2" key="1">
    <citation type="submission" date="2022-07" db="EMBL/GenBank/DDBJ databases">
        <title>Phylogenomic reconstructions and comparative analyses of Kickxellomycotina fungi.</title>
        <authorList>
            <person name="Reynolds N.K."/>
            <person name="Stajich J.E."/>
            <person name="Barry K."/>
            <person name="Grigoriev I.V."/>
            <person name="Crous P."/>
            <person name="Smith M.E."/>
        </authorList>
    </citation>
    <scope>NUCLEOTIDE SEQUENCE</scope>
    <source>
        <strain evidence="2">RSA 1196</strain>
    </source>
</reference>
<evidence type="ECO:0000313" key="3">
    <source>
        <dbReference type="Proteomes" id="UP001150925"/>
    </source>
</evidence>
<dbReference type="EMBL" id="JANBPY010001230">
    <property type="protein sequence ID" value="KAJ1960970.1"/>
    <property type="molecule type" value="Genomic_DNA"/>
</dbReference>
<sequence length="282" mass="31944">MSQKPPTHELFRDLFGSDEDDDVDLEQLKATPVSSQPHDTPVHPFYRWKLLDQTPPIEFPTQCFAGAQRLWAATGPVCPTYATDTQGCKIIRPLPGLVIIRRLLCSHLQQYLLERFINLGYFSSTETNQMMHFGPLPTPLQWVAELYAQLAPRWFDNSNSGEPHKTNNCWSRQPLFDQLIGNMYLPGEGIRPHVDLARFEDGIGIVSLGSTCTMVFAHPDREQQHALWLEPGDVLAMSGEARYQWTHAIPAQKVDQVDGIARPRSLRVSLTLRRVCPWACVG</sequence>
<dbReference type="PANTHER" id="PTHR21052:SF0">
    <property type="entry name" value="ALPHA-KETOGLUTARATE-DEPENDENT DIOXYGENASE ALKB HOMOLOG 7, MITOCHONDRIAL"/>
    <property type="match status" value="1"/>
</dbReference>
<comment type="caution">
    <text evidence="2">The sequence shown here is derived from an EMBL/GenBank/DDBJ whole genome shotgun (WGS) entry which is preliminary data.</text>
</comment>
<accession>A0A9W8AME0</accession>
<dbReference type="Pfam" id="PF13532">
    <property type="entry name" value="2OG-FeII_Oxy_2"/>
    <property type="match status" value="1"/>
</dbReference>
<gene>
    <name evidence="2" type="ORF">IWQ62_004030</name>
</gene>
<proteinExistence type="predicted"/>
<dbReference type="AlphaFoldDB" id="A0A9W8AME0"/>
<dbReference type="OrthoDB" id="412814at2759"/>
<name>A0A9W8AME0_9FUNG</name>
<dbReference type="GO" id="GO:0005759">
    <property type="term" value="C:mitochondrial matrix"/>
    <property type="evidence" value="ECO:0007669"/>
    <property type="project" value="TreeGrafter"/>
</dbReference>
<dbReference type="SUPFAM" id="SSF51197">
    <property type="entry name" value="Clavaminate synthase-like"/>
    <property type="match status" value="1"/>
</dbReference>
<dbReference type="InterPro" id="IPR005123">
    <property type="entry name" value="Oxoglu/Fe-dep_dioxygenase_dom"/>
</dbReference>
<protein>
    <recommendedName>
        <fullName evidence="1">Fe2OG dioxygenase domain-containing protein</fullName>
    </recommendedName>
</protein>
<organism evidence="2 3">
    <name type="scientific">Dispira parvispora</name>
    <dbReference type="NCBI Taxonomy" id="1520584"/>
    <lineage>
        <taxon>Eukaryota</taxon>
        <taxon>Fungi</taxon>
        <taxon>Fungi incertae sedis</taxon>
        <taxon>Zoopagomycota</taxon>
        <taxon>Kickxellomycotina</taxon>
        <taxon>Dimargaritomycetes</taxon>
        <taxon>Dimargaritales</taxon>
        <taxon>Dimargaritaceae</taxon>
        <taxon>Dispira</taxon>
    </lineage>
</organism>
<dbReference type="Proteomes" id="UP001150925">
    <property type="component" value="Unassembled WGS sequence"/>
</dbReference>
<feature type="domain" description="Fe2OG dioxygenase" evidence="1">
    <location>
        <begin position="175"/>
        <end position="276"/>
    </location>
</feature>